<name>A0A2Z6MSE2_TRISU</name>
<proteinExistence type="predicted"/>
<organism evidence="1 2">
    <name type="scientific">Trifolium subterraneum</name>
    <name type="common">Subterranean clover</name>
    <dbReference type="NCBI Taxonomy" id="3900"/>
    <lineage>
        <taxon>Eukaryota</taxon>
        <taxon>Viridiplantae</taxon>
        <taxon>Streptophyta</taxon>
        <taxon>Embryophyta</taxon>
        <taxon>Tracheophyta</taxon>
        <taxon>Spermatophyta</taxon>
        <taxon>Magnoliopsida</taxon>
        <taxon>eudicotyledons</taxon>
        <taxon>Gunneridae</taxon>
        <taxon>Pentapetalae</taxon>
        <taxon>rosids</taxon>
        <taxon>fabids</taxon>
        <taxon>Fabales</taxon>
        <taxon>Fabaceae</taxon>
        <taxon>Papilionoideae</taxon>
        <taxon>50 kb inversion clade</taxon>
        <taxon>NPAAA clade</taxon>
        <taxon>Hologalegina</taxon>
        <taxon>IRL clade</taxon>
        <taxon>Trifolieae</taxon>
        <taxon>Trifolium</taxon>
    </lineage>
</organism>
<evidence type="ECO:0000313" key="1">
    <source>
        <dbReference type="EMBL" id="GAU35116.1"/>
    </source>
</evidence>
<dbReference type="EMBL" id="DF973576">
    <property type="protein sequence ID" value="GAU35116.1"/>
    <property type="molecule type" value="Genomic_DNA"/>
</dbReference>
<dbReference type="Proteomes" id="UP000242715">
    <property type="component" value="Unassembled WGS sequence"/>
</dbReference>
<evidence type="ECO:0000313" key="2">
    <source>
        <dbReference type="Proteomes" id="UP000242715"/>
    </source>
</evidence>
<keyword evidence="2" id="KW-1185">Reference proteome</keyword>
<sequence length="64" mass="7150">MILIINIGSGSQKIVPCQVSIQCWHLKSFKGKEWIIPQKQKSMQRGLVHSVFKAKASSNGNQLV</sequence>
<reference evidence="2" key="1">
    <citation type="journal article" date="2017" name="Front. Plant Sci.">
        <title>Climate Clever Clovers: New Paradigm to Reduce the Environmental Footprint of Ruminants by Breeding Low Methanogenic Forages Utilizing Haplotype Variation.</title>
        <authorList>
            <person name="Kaur P."/>
            <person name="Appels R."/>
            <person name="Bayer P.E."/>
            <person name="Keeble-Gagnere G."/>
            <person name="Wang J."/>
            <person name="Hirakawa H."/>
            <person name="Shirasawa K."/>
            <person name="Vercoe P."/>
            <person name="Stefanova K."/>
            <person name="Durmic Z."/>
            <person name="Nichols P."/>
            <person name="Revell C."/>
            <person name="Isobe S.N."/>
            <person name="Edwards D."/>
            <person name="Erskine W."/>
        </authorList>
    </citation>
    <scope>NUCLEOTIDE SEQUENCE [LARGE SCALE GENOMIC DNA]</scope>
    <source>
        <strain evidence="2">cv. Daliak</strain>
    </source>
</reference>
<dbReference type="AlphaFoldDB" id="A0A2Z6MSE2"/>
<accession>A0A2Z6MSE2</accession>
<protein>
    <submittedName>
        <fullName evidence="1">Uncharacterized protein</fullName>
    </submittedName>
</protein>
<gene>
    <name evidence="1" type="ORF">TSUD_162210</name>
</gene>